<evidence type="ECO:0000313" key="6">
    <source>
        <dbReference type="EMBL" id="CAG5129989.1"/>
    </source>
</evidence>
<dbReference type="GO" id="GO:0016020">
    <property type="term" value="C:membrane"/>
    <property type="evidence" value="ECO:0007669"/>
    <property type="project" value="UniProtKB-SubCell"/>
</dbReference>
<dbReference type="InterPro" id="IPR004031">
    <property type="entry name" value="PMP22/EMP/MP20/Claudin"/>
</dbReference>
<name>A0A8S3ZKT1_9EUPU</name>
<feature type="transmembrane region" description="Helical" evidence="5">
    <location>
        <begin position="9"/>
        <end position="31"/>
    </location>
</feature>
<evidence type="ECO:0000256" key="3">
    <source>
        <dbReference type="ARBA" id="ARBA00022989"/>
    </source>
</evidence>
<dbReference type="Proteomes" id="UP000678393">
    <property type="component" value="Unassembled WGS sequence"/>
</dbReference>
<keyword evidence="2 5" id="KW-0812">Transmembrane</keyword>
<keyword evidence="4 5" id="KW-0472">Membrane</keyword>
<keyword evidence="3 5" id="KW-1133">Transmembrane helix</keyword>
<feature type="transmembrane region" description="Helical" evidence="5">
    <location>
        <begin position="115"/>
        <end position="138"/>
    </location>
</feature>
<organism evidence="6 7">
    <name type="scientific">Candidula unifasciata</name>
    <dbReference type="NCBI Taxonomy" id="100452"/>
    <lineage>
        <taxon>Eukaryota</taxon>
        <taxon>Metazoa</taxon>
        <taxon>Spiralia</taxon>
        <taxon>Lophotrochozoa</taxon>
        <taxon>Mollusca</taxon>
        <taxon>Gastropoda</taxon>
        <taxon>Heterobranchia</taxon>
        <taxon>Euthyneura</taxon>
        <taxon>Panpulmonata</taxon>
        <taxon>Eupulmonata</taxon>
        <taxon>Stylommatophora</taxon>
        <taxon>Helicina</taxon>
        <taxon>Helicoidea</taxon>
        <taxon>Geomitridae</taxon>
        <taxon>Candidula</taxon>
    </lineage>
</organism>
<dbReference type="Pfam" id="PF00822">
    <property type="entry name" value="PMP22_Claudin"/>
    <property type="match status" value="1"/>
</dbReference>
<dbReference type="AlphaFoldDB" id="A0A8S3ZKT1"/>
<evidence type="ECO:0000256" key="1">
    <source>
        <dbReference type="ARBA" id="ARBA00004141"/>
    </source>
</evidence>
<dbReference type="Gene3D" id="1.20.140.150">
    <property type="match status" value="1"/>
</dbReference>
<gene>
    <name evidence="6" type="ORF">CUNI_LOCUS15547</name>
</gene>
<accession>A0A8S3ZKT1</accession>
<dbReference type="OrthoDB" id="6077329at2759"/>
<comment type="caution">
    <text evidence="6">The sequence shown here is derived from an EMBL/GenBank/DDBJ whole genome shotgun (WGS) entry which is preliminary data.</text>
</comment>
<sequence length="337" mass="37338">MGKWQQRSVVFKLALLFMYFIFLVYALAFSIPTWLGGGLIFGLLEKDIIFGLWAICKKTSDSGGFETCEKMAFGDNTPWMDGVRAVWVAGMFFYVVAVFYSLVDNCCTREDSRDYGLTGALAILAGLSGAVGVIVVAIKIEEDSPNVQYYWGYMLACITSGLTLILAIILLITKNTKSSEKAQADRTADYVFAHKQPNPYAQEYTNQGYTRDDIPLANGVTYHHTPTAHPYTAYQDGYTGTNYPPTRSQEPIYGQPHKSPYGGYYNGRPAQLHDASDVGSAYTDLSNGYTTELIQAEHTLSRPGAAQRADFVRGAGDYARQEYPGRNDNFANGSRLY</sequence>
<evidence type="ECO:0000256" key="2">
    <source>
        <dbReference type="ARBA" id="ARBA00022692"/>
    </source>
</evidence>
<feature type="transmembrane region" description="Helical" evidence="5">
    <location>
        <begin position="85"/>
        <end position="103"/>
    </location>
</feature>
<feature type="transmembrane region" description="Helical" evidence="5">
    <location>
        <begin position="150"/>
        <end position="172"/>
    </location>
</feature>
<reference evidence="6" key="1">
    <citation type="submission" date="2021-04" db="EMBL/GenBank/DDBJ databases">
        <authorList>
            <consortium name="Molecular Ecology Group"/>
        </authorList>
    </citation>
    <scope>NUCLEOTIDE SEQUENCE</scope>
</reference>
<evidence type="ECO:0000256" key="5">
    <source>
        <dbReference type="SAM" id="Phobius"/>
    </source>
</evidence>
<evidence type="ECO:0000313" key="7">
    <source>
        <dbReference type="Proteomes" id="UP000678393"/>
    </source>
</evidence>
<evidence type="ECO:0000256" key="4">
    <source>
        <dbReference type="ARBA" id="ARBA00023136"/>
    </source>
</evidence>
<protein>
    <submittedName>
        <fullName evidence="6">Uncharacterized protein</fullName>
    </submittedName>
</protein>
<proteinExistence type="predicted"/>
<dbReference type="EMBL" id="CAJHNH020003780">
    <property type="protein sequence ID" value="CAG5129989.1"/>
    <property type="molecule type" value="Genomic_DNA"/>
</dbReference>
<keyword evidence="7" id="KW-1185">Reference proteome</keyword>
<comment type="subcellular location">
    <subcellularLocation>
        <location evidence="1">Membrane</location>
        <topology evidence="1">Multi-pass membrane protein</topology>
    </subcellularLocation>
</comment>